<sequence length="284" mass="30706">MDQTIGNPASWLFKALRGSAHHIGQGVEHLGTHSAAPPQVRTLSLEDLRVALRLGLRDFAACRSDAMFLVFLYPLIGAAMISVGLSERMFALLVPMVFGFAILGPVAAVGLYEMSARREAGFDARWGDAFGVLRSPAFMSVLTLGIMLGALFICWLIAAQMLYYFTLGPTAPESFSAFAYDVIMTQKGQIMAVCGMIIGAGFALVALAMSLVSFQLLLDRRVGLPVAVATSMQLLRKNPRICLIWGALIGTLLVLGSLPFFVGLIIVIPVLGHASWHFYRRAVV</sequence>
<keyword evidence="1" id="KW-1133">Transmembrane helix</keyword>
<reference evidence="2 3" key="1">
    <citation type="submission" date="2019-10" db="EMBL/GenBank/DDBJ databases">
        <title>Epibacterium sp. nov., isolated from seawater.</title>
        <authorList>
            <person name="Zhang X."/>
            <person name="Li N."/>
        </authorList>
    </citation>
    <scope>NUCLEOTIDE SEQUENCE [LARGE SCALE GENOMIC DNA]</scope>
    <source>
        <strain evidence="2 3">SM1969</strain>
    </source>
</reference>
<name>A0A844ALG3_9RHOB</name>
<evidence type="ECO:0000313" key="2">
    <source>
        <dbReference type="EMBL" id="MQY42449.1"/>
    </source>
</evidence>
<keyword evidence="3" id="KW-1185">Reference proteome</keyword>
<dbReference type="InterPro" id="IPR018692">
    <property type="entry name" value="DUF2189"/>
</dbReference>
<feature type="transmembrane region" description="Helical" evidence="1">
    <location>
        <begin position="66"/>
        <end position="85"/>
    </location>
</feature>
<keyword evidence="1" id="KW-0812">Transmembrane</keyword>
<comment type="caution">
    <text evidence="2">The sequence shown here is derived from an EMBL/GenBank/DDBJ whole genome shotgun (WGS) entry which is preliminary data.</text>
</comment>
<keyword evidence="1" id="KW-0472">Membrane</keyword>
<accession>A0A844ALG3</accession>
<feature type="transmembrane region" description="Helical" evidence="1">
    <location>
        <begin position="91"/>
        <end position="112"/>
    </location>
</feature>
<feature type="transmembrane region" description="Helical" evidence="1">
    <location>
        <begin position="141"/>
        <end position="165"/>
    </location>
</feature>
<feature type="transmembrane region" description="Helical" evidence="1">
    <location>
        <begin position="242"/>
        <end position="271"/>
    </location>
</feature>
<dbReference type="Pfam" id="PF09955">
    <property type="entry name" value="DUF2189"/>
    <property type="match status" value="1"/>
</dbReference>
<dbReference type="Proteomes" id="UP000436694">
    <property type="component" value="Unassembled WGS sequence"/>
</dbReference>
<proteinExistence type="predicted"/>
<evidence type="ECO:0000256" key="1">
    <source>
        <dbReference type="SAM" id="Phobius"/>
    </source>
</evidence>
<feature type="transmembrane region" description="Helical" evidence="1">
    <location>
        <begin position="190"/>
        <end position="212"/>
    </location>
</feature>
<evidence type="ECO:0000313" key="3">
    <source>
        <dbReference type="Proteomes" id="UP000436694"/>
    </source>
</evidence>
<gene>
    <name evidence="2" type="ORF">GG681_07325</name>
</gene>
<dbReference type="EMBL" id="WIXK01000003">
    <property type="protein sequence ID" value="MQY42449.1"/>
    <property type="molecule type" value="Genomic_DNA"/>
</dbReference>
<protein>
    <submittedName>
        <fullName evidence="2">DUF2189 domain-containing protein</fullName>
    </submittedName>
</protein>
<organism evidence="2 3">
    <name type="scientific">Tritonibacter aquimaris</name>
    <dbReference type="NCBI Taxonomy" id="2663379"/>
    <lineage>
        <taxon>Bacteria</taxon>
        <taxon>Pseudomonadati</taxon>
        <taxon>Pseudomonadota</taxon>
        <taxon>Alphaproteobacteria</taxon>
        <taxon>Rhodobacterales</taxon>
        <taxon>Paracoccaceae</taxon>
        <taxon>Tritonibacter</taxon>
    </lineage>
</organism>
<dbReference type="AlphaFoldDB" id="A0A844ALG3"/>
<dbReference type="RefSeq" id="WP_153546617.1">
    <property type="nucleotide sequence ID" value="NZ_WIXK01000003.1"/>
</dbReference>